<protein>
    <submittedName>
        <fullName evidence="1">Uncharacterized protein</fullName>
    </submittedName>
</protein>
<accession>A0A212K2C4</accession>
<dbReference type="AlphaFoldDB" id="A0A212K2C4"/>
<name>A0A212K2C4_9BACT</name>
<gene>
    <name evidence="1" type="ORF">KL86DYS2_12869</name>
</gene>
<dbReference type="EMBL" id="FLUL01000001">
    <property type="protein sequence ID" value="SBW05874.1"/>
    <property type="molecule type" value="Genomic_DNA"/>
</dbReference>
<proteinExistence type="predicted"/>
<organism evidence="1">
    <name type="scientific">uncultured Dysgonomonas sp</name>
    <dbReference type="NCBI Taxonomy" id="206096"/>
    <lineage>
        <taxon>Bacteria</taxon>
        <taxon>Pseudomonadati</taxon>
        <taxon>Bacteroidota</taxon>
        <taxon>Bacteroidia</taxon>
        <taxon>Bacteroidales</taxon>
        <taxon>Dysgonomonadaceae</taxon>
        <taxon>Dysgonomonas</taxon>
        <taxon>environmental samples</taxon>
    </lineage>
</organism>
<sequence>MTNKRLTLNDELKPFFSTENQLIWDLIIENKTEELQPVLSEEDEFINKILAELFTEGKSDTLDVYDFVTIKEPNSSLFRDLVRFIFASDINGNYDEIKESILNKIFDFTPDMIEQLQKETQGYPMRPVSEVVIKEASSIRMSLNTLAYYFREKEDVEGLHFATVMRTKLTLSIMSNYKNIVGHDMIEAAKIQERVGETEAALVFYNAARENLKNELHWFVESPEMGASEDDVIMLQSLKEAYQSIDRLKNTAEFVQTCEIIDEILSREYVEYDFDEEDEED</sequence>
<dbReference type="RefSeq" id="WP_296950991.1">
    <property type="nucleotide sequence ID" value="NZ_LT599021.1"/>
</dbReference>
<evidence type="ECO:0000313" key="1">
    <source>
        <dbReference type="EMBL" id="SBW05874.1"/>
    </source>
</evidence>
<reference evidence="1" key="1">
    <citation type="submission" date="2016-04" db="EMBL/GenBank/DDBJ databases">
        <authorList>
            <person name="Evans L.H."/>
            <person name="Alamgir A."/>
            <person name="Owens N."/>
            <person name="Weber N.D."/>
            <person name="Virtaneva K."/>
            <person name="Barbian K."/>
            <person name="Babar A."/>
            <person name="Rosenke K."/>
        </authorList>
    </citation>
    <scope>NUCLEOTIDE SEQUENCE</scope>
    <source>
        <strain evidence="1">86-2</strain>
    </source>
</reference>